<dbReference type="EMBL" id="CAKOGP040000236">
    <property type="protein sequence ID" value="CAJ1933061.1"/>
    <property type="molecule type" value="Genomic_DNA"/>
</dbReference>
<keyword evidence="6" id="KW-0472">Membrane</keyword>
<evidence type="ECO:0000256" key="1">
    <source>
        <dbReference type="ARBA" id="ARBA00010333"/>
    </source>
</evidence>
<reference evidence="8" key="1">
    <citation type="submission" date="2023-08" db="EMBL/GenBank/DDBJ databases">
        <authorList>
            <person name="Audoor S."/>
            <person name="Bilcke G."/>
        </authorList>
    </citation>
    <scope>NUCLEOTIDE SEQUENCE</scope>
</reference>
<organism evidence="8 9">
    <name type="scientific">Cylindrotheca closterium</name>
    <dbReference type="NCBI Taxonomy" id="2856"/>
    <lineage>
        <taxon>Eukaryota</taxon>
        <taxon>Sar</taxon>
        <taxon>Stramenopiles</taxon>
        <taxon>Ochrophyta</taxon>
        <taxon>Bacillariophyta</taxon>
        <taxon>Bacillariophyceae</taxon>
        <taxon>Bacillariophycidae</taxon>
        <taxon>Bacillariales</taxon>
        <taxon>Bacillariaceae</taxon>
        <taxon>Cylindrotheca</taxon>
    </lineage>
</organism>
<evidence type="ECO:0000256" key="3">
    <source>
        <dbReference type="ARBA" id="ARBA00022729"/>
    </source>
</evidence>
<dbReference type="GO" id="GO:0006865">
    <property type="term" value="P:amino acid transport"/>
    <property type="evidence" value="ECO:0007669"/>
    <property type="project" value="TreeGrafter"/>
</dbReference>
<evidence type="ECO:0000256" key="5">
    <source>
        <dbReference type="SAM" id="MobiDB-lite"/>
    </source>
</evidence>
<dbReference type="PANTHER" id="PTHR30085:SF6">
    <property type="entry name" value="ABC TRANSPORTER GLUTAMINE-BINDING PROTEIN GLNH"/>
    <property type="match status" value="1"/>
</dbReference>
<comment type="caution">
    <text evidence="4">Lacks conserved residue(s) required for the propagation of feature annotation.</text>
</comment>
<feature type="transmembrane region" description="Helical" evidence="6">
    <location>
        <begin position="404"/>
        <end position="425"/>
    </location>
</feature>
<keyword evidence="3" id="KW-0732">Signal</keyword>
<evidence type="ECO:0000256" key="6">
    <source>
        <dbReference type="SAM" id="Phobius"/>
    </source>
</evidence>
<evidence type="ECO:0000256" key="2">
    <source>
        <dbReference type="ARBA" id="ARBA00022448"/>
    </source>
</evidence>
<proteinExistence type="inferred from homology"/>
<dbReference type="InterPro" id="IPR051455">
    <property type="entry name" value="Bact_solute-bind_prot3"/>
</dbReference>
<evidence type="ECO:0000259" key="7">
    <source>
        <dbReference type="PROSITE" id="PS50026"/>
    </source>
</evidence>
<dbReference type="CDD" id="cd00054">
    <property type="entry name" value="EGF_CA"/>
    <property type="match status" value="1"/>
</dbReference>
<keyword evidence="4" id="KW-1015">Disulfide bond</keyword>
<dbReference type="InterPro" id="IPR000742">
    <property type="entry name" value="EGF"/>
</dbReference>
<feature type="disulfide bond" evidence="4">
    <location>
        <begin position="769"/>
        <end position="778"/>
    </location>
</feature>
<evidence type="ECO:0000313" key="8">
    <source>
        <dbReference type="EMBL" id="CAJ1933061.1"/>
    </source>
</evidence>
<keyword evidence="4" id="KW-0245">EGF-like domain</keyword>
<feature type="transmembrane region" description="Helical" evidence="6">
    <location>
        <begin position="299"/>
        <end position="318"/>
    </location>
</feature>
<feature type="region of interest" description="Disordered" evidence="5">
    <location>
        <begin position="103"/>
        <end position="127"/>
    </location>
</feature>
<dbReference type="InterPro" id="IPR001638">
    <property type="entry name" value="Solute-binding_3/MltF_N"/>
</dbReference>
<comment type="similarity">
    <text evidence="1">Belongs to the bacterial solute-binding protein 3 family.</text>
</comment>
<feature type="region of interest" description="Disordered" evidence="5">
    <location>
        <begin position="145"/>
        <end position="183"/>
    </location>
</feature>
<feature type="domain" description="EGF-like" evidence="7">
    <location>
        <begin position="745"/>
        <end position="779"/>
    </location>
</feature>
<keyword evidence="6" id="KW-1133">Transmembrane helix</keyword>
<dbReference type="SMART" id="SM00062">
    <property type="entry name" value="PBPb"/>
    <property type="match status" value="1"/>
</dbReference>
<keyword evidence="2" id="KW-0813">Transport</keyword>
<evidence type="ECO:0000313" key="9">
    <source>
        <dbReference type="Proteomes" id="UP001295423"/>
    </source>
</evidence>
<keyword evidence="9" id="KW-1185">Reference proteome</keyword>
<protein>
    <recommendedName>
        <fullName evidence="7">EGF-like domain-containing protein</fullName>
    </recommendedName>
</protein>
<dbReference type="Gene3D" id="3.40.190.10">
    <property type="entry name" value="Periplasmic binding protein-like II"/>
    <property type="match status" value="2"/>
</dbReference>
<feature type="compositionally biased region" description="Basic and acidic residues" evidence="5">
    <location>
        <begin position="145"/>
        <end position="155"/>
    </location>
</feature>
<evidence type="ECO:0000256" key="4">
    <source>
        <dbReference type="PROSITE-ProRule" id="PRU00076"/>
    </source>
</evidence>
<dbReference type="PANTHER" id="PTHR30085">
    <property type="entry name" value="AMINO ACID ABC TRANSPORTER PERMEASE"/>
    <property type="match status" value="1"/>
</dbReference>
<comment type="caution">
    <text evidence="8">The sequence shown here is derived from an EMBL/GenBank/DDBJ whole genome shotgun (WGS) entry which is preliminary data.</text>
</comment>
<feature type="transmembrane region" description="Helical" evidence="6">
    <location>
        <begin position="205"/>
        <end position="226"/>
    </location>
</feature>
<name>A0AAD2FEM3_9STRA</name>
<accession>A0AAD2FEM3</accession>
<dbReference type="PROSITE" id="PS00022">
    <property type="entry name" value="EGF_1"/>
    <property type="match status" value="1"/>
</dbReference>
<keyword evidence="6" id="KW-0812">Transmembrane</keyword>
<sequence length="1477" mass="164860">MNNNSSMNLPMARAEPAPPTAEEYQALLHEVTDLRDKMESRETSFRQDIARERRRREQMVNTLRRDFNLISQSGNNSPAGGSASTQMYHQNHNIIDEHANFKADEESTPLTSPRAERPKFSGMSLNPHSLNPKKNSFKFTAIGDKNDNSLDRSNRSESSLVVTGPAGDIIPAGNGSDGDTPDGIDIPLLPQDTFSYLAFSKLTSVSLAIAIFVIGVQVLTLTVLAVDMFGEGTPGNVLGIPAGINESTATIQVVAIFIITVAQTDLHDSLNTLFVGYQGDELSDAIGRPTQKWRWTVSLWVRISITLYALMVTFIMICTESDTTQVLLDFTSIEFVTNLDNIFFWLTAYGYLGFGAQEDANLVLNAKPFSIVLSERDDGSTKERRFSVRSSATGQKRQRRFPRLLFTTSLFVIMLIGWGIIFSWIRDGEFLCQTVFVQFADLANPDLAPFTGLYDIGCSDQVSGCRRAKYGESAHGDNHNFSDTAKFAFCIQKNSWGFVFGNETEDVLAGKTSPCNWIAHSKKVSSKTQDSYDIMSTASDPWKVLNRRGIDVPFKGYELRCFDCRHDPLFCGSAAGRGDCVRNRCECRKGWYGRRCEFRSPCELIEFRDPERDVIDGRRFATQYNRMYNDQGEPVEIYDRPVYEGSFLDGDDLGTTYQVFFNGFRWVLTANLGDLLRSQKFHGYWSAKWNQYTVIFYSAQVIVDSPEDATSPEGLLWYRPLVKQRGKAIEGVDLKSIAPFRFLCASCDDDTNPCLYSGICRPGNKTCECPSGSSGRLCQILPTGNGRCDPYFNSREFSYDGGDCCKQTCVSTDEYDCGRDVVTNSQGVKSIGFVGFDNCMDPSIARSVSGSRTIYDIQERGVLNCGLIFTSTWFYNFMTDQCRAIAAAVLDNRNAIQLFNFTNDRFTGLRDKRFDVVFWTDYTANRDVYESSAKSGFNYATIPYYFGGFVFGGIKPFAKCADNGDFFTVGCLDMKICLVDGTSWYDTASTVFPSEVIVTYNDFEATVVGLENGECNIIGGSQVDVELISIRAFGYTGDESNYEVGSKLYFKSFETWITRPDDRVWSRFTSWIFESLVQAEESNVTQATSNLMRSTDVFGDEFSGIFQRAVAAVGNYGEMWERNLPFTRSGMNLVNNGTAPSMVSYDFGRVSDVGPEPSQNSAIRAIIARDSLRCGVNGGSFGFANYNENTNTWSGLEIDMCRGIAAALFDGDDSKMDVIQVTSFDRFSKIENGDVDIVPGVTRTLEREVNFGVNNYAFDFSPIYFHDAMIFAGEMPFAACAENQEFSNTNDLGLNCTDTTICVPSGSTWYNTVVDSLGIDDERLILTSNFEESVQYHVAGLCNVIVGETAKLNTVSLRAAGYLVTENYKFGTQKLTKEPLCLMHRSDDQQFSDLIKWIVFGFFYAEENGYTSVNFFEMPQTNLFGPELTKMWQNSIRRVGNYAQIYEGNIGGAIPRSGMNLRNDLSSPQLFAAPGTI</sequence>
<dbReference type="SUPFAM" id="SSF53850">
    <property type="entry name" value="Periplasmic binding protein-like II"/>
    <property type="match status" value="2"/>
</dbReference>
<gene>
    <name evidence="8" type="ORF">CYCCA115_LOCUS3142</name>
</gene>
<dbReference type="PROSITE" id="PS50026">
    <property type="entry name" value="EGF_3"/>
    <property type="match status" value="1"/>
</dbReference>
<dbReference type="SMART" id="SM00181">
    <property type="entry name" value="EGF"/>
    <property type="match status" value="2"/>
</dbReference>
<dbReference type="Proteomes" id="UP001295423">
    <property type="component" value="Unassembled WGS sequence"/>
</dbReference>